<evidence type="ECO:0000256" key="1">
    <source>
        <dbReference type="SAM" id="MobiDB-lite"/>
    </source>
</evidence>
<dbReference type="AlphaFoldDB" id="A0A7W9D1Z9"/>
<sequence>MTRQRAQTRYRLPSPTPSGTNQKELTMSPPDRICWTILCA</sequence>
<comment type="caution">
    <text evidence="2">The sequence shown here is derived from an EMBL/GenBank/DDBJ whole genome shotgun (WGS) entry which is preliminary data.</text>
</comment>
<protein>
    <submittedName>
        <fullName evidence="2">Uncharacterized protein</fullName>
    </submittedName>
</protein>
<organism evidence="2 3">
    <name type="scientific">Rhizobium paranaense</name>
    <dbReference type="NCBI Taxonomy" id="1650438"/>
    <lineage>
        <taxon>Bacteria</taxon>
        <taxon>Pseudomonadati</taxon>
        <taxon>Pseudomonadota</taxon>
        <taxon>Alphaproteobacteria</taxon>
        <taxon>Hyphomicrobiales</taxon>
        <taxon>Rhizobiaceae</taxon>
        <taxon>Rhizobium/Agrobacterium group</taxon>
        <taxon>Rhizobium</taxon>
    </lineage>
</organism>
<name>A0A7W9D1Z9_9HYPH</name>
<proteinExistence type="predicted"/>
<evidence type="ECO:0000313" key="2">
    <source>
        <dbReference type="EMBL" id="MBB5574743.1"/>
    </source>
</evidence>
<dbReference type="EMBL" id="JACHBI010000006">
    <property type="protein sequence ID" value="MBB5574743.1"/>
    <property type="molecule type" value="Genomic_DNA"/>
</dbReference>
<keyword evidence="3" id="KW-1185">Reference proteome</keyword>
<feature type="region of interest" description="Disordered" evidence="1">
    <location>
        <begin position="1"/>
        <end position="27"/>
    </location>
</feature>
<gene>
    <name evidence="2" type="ORF">GGD50_003372</name>
</gene>
<evidence type="ECO:0000313" key="3">
    <source>
        <dbReference type="Proteomes" id="UP000549882"/>
    </source>
</evidence>
<dbReference type="Proteomes" id="UP000549882">
    <property type="component" value="Unassembled WGS sequence"/>
</dbReference>
<accession>A0A7W9D1Z9</accession>
<reference evidence="2 3" key="1">
    <citation type="submission" date="2020-08" db="EMBL/GenBank/DDBJ databases">
        <title>Genomic Encyclopedia of Type Strains, Phase IV (KMG-V): Genome sequencing to study the core and pangenomes of soil and plant-associated prokaryotes.</title>
        <authorList>
            <person name="Whitman W."/>
        </authorList>
    </citation>
    <scope>NUCLEOTIDE SEQUENCE [LARGE SCALE GENOMIC DNA]</scope>
    <source>
        <strain evidence="2 3">SEMIA 4064</strain>
    </source>
</reference>